<evidence type="ECO:0000256" key="1">
    <source>
        <dbReference type="SAM" id="Phobius"/>
    </source>
</evidence>
<dbReference type="Gene3D" id="1.10.1740.10">
    <property type="match status" value="1"/>
</dbReference>
<proteinExistence type="predicted"/>
<protein>
    <submittedName>
        <fullName evidence="2">Uncharacterized protein</fullName>
    </submittedName>
</protein>
<dbReference type="GO" id="GO:0006352">
    <property type="term" value="P:DNA-templated transcription initiation"/>
    <property type="evidence" value="ECO:0007669"/>
    <property type="project" value="InterPro"/>
</dbReference>
<dbReference type="GO" id="GO:0003700">
    <property type="term" value="F:DNA-binding transcription factor activity"/>
    <property type="evidence" value="ECO:0007669"/>
    <property type="project" value="InterPro"/>
</dbReference>
<feature type="transmembrane region" description="Helical" evidence="1">
    <location>
        <begin position="6"/>
        <end position="23"/>
    </location>
</feature>
<dbReference type="InterPro" id="IPR014284">
    <property type="entry name" value="RNA_pol_sigma-70_dom"/>
</dbReference>
<dbReference type="AlphaFoldDB" id="A0A6C0CKP1"/>
<evidence type="ECO:0000313" key="2">
    <source>
        <dbReference type="EMBL" id="QHT04460.1"/>
    </source>
</evidence>
<keyword evidence="1" id="KW-1133">Transmembrane helix</keyword>
<keyword evidence="1" id="KW-0812">Transmembrane</keyword>
<dbReference type="NCBIfam" id="TIGR02937">
    <property type="entry name" value="sigma70-ECF"/>
    <property type="match status" value="1"/>
</dbReference>
<keyword evidence="1" id="KW-0472">Membrane</keyword>
<sequence>MNLSRVFNFVIIIFNICINSLHMSRPVSLKMREILQENTLSRESRVKINNVLYECYKDWSRKQVFKFKYKHYYKCKRISSSELLLYGNVGLFKAIRKYNGKAEFHKYAGIYIDSELKNAISDSYSLSIIPRAERKKKRNITNEVELEEYKNKLEVRTYGRPNHWTYNNNFLEDLIDEEEKQYFLREKWFKISQLSAFHKRIMYLKYDYEFNNIRSNNRISKLMCCSEEWVRKNIKEVKEILI</sequence>
<dbReference type="InterPro" id="IPR013325">
    <property type="entry name" value="RNA_pol_sigma_r2"/>
</dbReference>
<dbReference type="SUPFAM" id="SSF88946">
    <property type="entry name" value="Sigma2 domain of RNA polymerase sigma factors"/>
    <property type="match status" value="1"/>
</dbReference>
<organism evidence="2">
    <name type="scientific">viral metagenome</name>
    <dbReference type="NCBI Taxonomy" id="1070528"/>
    <lineage>
        <taxon>unclassified sequences</taxon>
        <taxon>metagenomes</taxon>
        <taxon>organismal metagenomes</taxon>
    </lineage>
</organism>
<accession>A0A6C0CKP1</accession>
<reference evidence="2" key="1">
    <citation type="journal article" date="2020" name="Nature">
        <title>Giant virus diversity and host interactions through global metagenomics.</title>
        <authorList>
            <person name="Schulz F."/>
            <person name="Roux S."/>
            <person name="Paez-Espino D."/>
            <person name="Jungbluth S."/>
            <person name="Walsh D.A."/>
            <person name="Denef V.J."/>
            <person name="McMahon K.D."/>
            <person name="Konstantinidis K.T."/>
            <person name="Eloe-Fadrosh E.A."/>
            <person name="Kyrpides N.C."/>
            <person name="Woyke T."/>
        </authorList>
    </citation>
    <scope>NUCLEOTIDE SEQUENCE</scope>
    <source>
        <strain evidence="2">GVMAG-M-3300021185-45</strain>
    </source>
</reference>
<name>A0A6C0CKP1_9ZZZZ</name>
<dbReference type="EMBL" id="MN739429">
    <property type="protein sequence ID" value="QHT04460.1"/>
    <property type="molecule type" value="Genomic_DNA"/>
</dbReference>